<evidence type="ECO:0000259" key="1">
    <source>
        <dbReference type="Pfam" id="PF12937"/>
    </source>
</evidence>
<dbReference type="Gene3D" id="1.20.1280.50">
    <property type="match status" value="1"/>
</dbReference>
<evidence type="ECO:0000313" key="3">
    <source>
        <dbReference type="Proteomes" id="UP000772434"/>
    </source>
</evidence>
<dbReference type="Pfam" id="PF12937">
    <property type="entry name" value="F-box-like"/>
    <property type="match status" value="1"/>
</dbReference>
<evidence type="ECO:0000313" key="2">
    <source>
        <dbReference type="EMBL" id="KAF9066387.1"/>
    </source>
</evidence>
<dbReference type="InterPro" id="IPR036047">
    <property type="entry name" value="F-box-like_dom_sf"/>
</dbReference>
<comment type="caution">
    <text evidence="2">The sequence shown here is derived from an EMBL/GenBank/DDBJ whole genome shotgun (WGS) entry which is preliminary data.</text>
</comment>
<organism evidence="2 3">
    <name type="scientific">Rhodocollybia butyracea</name>
    <dbReference type="NCBI Taxonomy" id="206335"/>
    <lineage>
        <taxon>Eukaryota</taxon>
        <taxon>Fungi</taxon>
        <taxon>Dikarya</taxon>
        <taxon>Basidiomycota</taxon>
        <taxon>Agaricomycotina</taxon>
        <taxon>Agaricomycetes</taxon>
        <taxon>Agaricomycetidae</taxon>
        <taxon>Agaricales</taxon>
        <taxon>Marasmiineae</taxon>
        <taxon>Omphalotaceae</taxon>
        <taxon>Rhodocollybia</taxon>
    </lineage>
</organism>
<dbReference type="SUPFAM" id="SSF81383">
    <property type="entry name" value="F-box domain"/>
    <property type="match status" value="1"/>
</dbReference>
<dbReference type="OrthoDB" id="3266451at2759"/>
<gene>
    <name evidence="2" type="ORF">BDP27DRAFT_1544413</name>
</gene>
<name>A0A9P5PPV4_9AGAR</name>
<dbReference type="InterPro" id="IPR032675">
    <property type="entry name" value="LRR_dom_sf"/>
</dbReference>
<dbReference type="Proteomes" id="UP000772434">
    <property type="component" value="Unassembled WGS sequence"/>
</dbReference>
<dbReference type="Gene3D" id="3.80.10.10">
    <property type="entry name" value="Ribonuclease Inhibitor"/>
    <property type="match status" value="1"/>
</dbReference>
<dbReference type="SUPFAM" id="SSF52047">
    <property type="entry name" value="RNI-like"/>
    <property type="match status" value="1"/>
</dbReference>
<feature type="domain" description="F-box" evidence="1">
    <location>
        <begin position="96"/>
        <end position="155"/>
    </location>
</feature>
<dbReference type="EMBL" id="JADNRY010000088">
    <property type="protein sequence ID" value="KAF9066387.1"/>
    <property type="molecule type" value="Genomic_DNA"/>
</dbReference>
<keyword evidence="3" id="KW-1185">Reference proteome</keyword>
<accession>A0A9P5PPV4</accession>
<dbReference type="AlphaFoldDB" id="A0A9P5PPV4"/>
<protein>
    <recommendedName>
        <fullName evidence="1">F-box domain-containing protein</fullName>
    </recommendedName>
</protein>
<reference evidence="2" key="1">
    <citation type="submission" date="2020-11" db="EMBL/GenBank/DDBJ databases">
        <authorList>
            <consortium name="DOE Joint Genome Institute"/>
            <person name="Ahrendt S."/>
            <person name="Riley R."/>
            <person name="Andreopoulos W."/>
            <person name="Labutti K."/>
            <person name="Pangilinan J."/>
            <person name="Ruiz-Duenas F.J."/>
            <person name="Barrasa J.M."/>
            <person name="Sanchez-Garcia M."/>
            <person name="Camarero S."/>
            <person name="Miyauchi S."/>
            <person name="Serrano A."/>
            <person name="Linde D."/>
            <person name="Babiker R."/>
            <person name="Drula E."/>
            <person name="Ayuso-Fernandez I."/>
            <person name="Pacheco R."/>
            <person name="Padilla G."/>
            <person name="Ferreira P."/>
            <person name="Barriuso J."/>
            <person name="Kellner H."/>
            <person name="Castanera R."/>
            <person name="Alfaro M."/>
            <person name="Ramirez L."/>
            <person name="Pisabarro A.G."/>
            <person name="Kuo A."/>
            <person name="Tritt A."/>
            <person name="Lipzen A."/>
            <person name="He G."/>
            <person name="Yan M."/>
            <person name="Ng V."/>
            <person name="Cullen D."/>
            <person name="Martin F."/>
            <person name="Rosso M.-N."/>
            <person name="Henrissat B."/>
            <person name="Hibbett D."/>
            <person name="Martinez A.T."/>
            <person name="Grigoriev I.V."/>
        </authorList>
    </citation>
    <scope>NUCLEOTIDE SEQUENCE</scope>
    <source>
        <strain evidence="2">AH 40177</strain>
    </source>
</reference>
<proteinExistence type="predicted"/>
<dbReference type="InterPro" id="IPR001810">
    <property type="entry name" value="F-box_dom"/>
</dbReference>
<sequence length="553" mass="62163">MTLPCTGHANSLHIRVDLSSTELSELERRLRSEFGPFVVDSKRAEGLKEMLAMADKDIEDCDSEVARLYDRISTVQAEKQRLEKQRTKLWALLSPIRRLPNELLLLIFQFVCQQTPNRIEPCFVISHLPTMAISSVCSRWRELALLSPSLWANLDVQVSYRNMAVSTAVARYLERSRDCPLTLKLVVTAAKTGIPAITSLTQHVHRWKTFEYWGQKSLTEHNILSNEHFHSLEKLAIDQDVDLGLFEHCPKLRVFTTPSVPGPIPKPMYNQLDHLDFHARPVRELAEYLCTWPSLKSLKLGGISNPDVEDEAPDTWPSFLESLEFGCVAEAEDGTLGTWSNITSLTLGDGPTSDIVLSHFNFPSLNDLAMVYLTHAVWAADGFTSFLSRSSCMITTFTLYDVVMSDSELIEVLRVLPSLLHLKIRHSDLSYFDIYIRKLPGSEVPITSHLISSLIHQSPSICLVPKLHSLYLESDSTSIAFDNSVFVGMVQSRWFKPGSTLSVEMLAHGRASIRSVVLKLTSRELNAETYKPLRVLDAEGLRVVVTGKNGVMV</sequence>